<comment type="similarity">
    <text evidence="1">Belongs to the universal stress protein A family.</text>
</comment>
<sequence>MLPFITAGIDGSSESRAAADWAAGEAMRRGLPLRLLLASGRHPGAHAYGPHPADPELLRHWARRIPREAAAAIRGSHPGLTVVAEQLAGPPVETLLEAAADSELLVLGSRALGTVAGYLLGSVSLAVTARADRPVVLVRSGQGPTDSPASGAPDADVVLALDLARPDDRVIAFAFDAAARRATGLRVVHSRNRPSAYGEEVAYSLDVDLDGELAAQDADEFARVLRPWQDKFPAVPVTGEAVIGPPARHVIEAATGAPLLVIGRRTPSPKLGPRLGPVAHAVLHHSPTPVAVVPHD</sequence>
<protein>
    <submittedName>
        <fullName evidence="3">Universal stress protein</fullName>
    </submittedName>
</protein>
<dbReference type="PANTHER" id="PTHR46553:SF3">
    <property type="entry name" value="ADENINE NUCLEOTIDE ALPHA HYDROLASES-LIKE SUPERFAMILY PROTEIN"/>
    <property type="match status" value="1"/>
</dbReference>
<reference evidence="3 4" key="1">
    <citation type="submission" date="2021-01" db="EMBL/GenBank/DDBJ databases">
        <title>Streptomyces acididurans sp. nov., isolated from a peat swamp forest soil.</title>
        <authorList>
            <person name="Chantavorakit T."/>
            <person name="Duangmal K."/>
        </authorList>
    </citation>
    <scope>NUCLEOTIDE SEQUENCE [LARGE SCALE GENOMIC DNA]</scope>
    <source>
        <strain evidence="3 4">KK5PA1</strain>
    </source>
</reference>
<organism evidence="3 4">
    <name type="scientific">Actinacidiphila acididurans</name>
    <dbReference type="NCBI Taxonomy" id="2784346"/>
    <lineage>
        <taxon>Bacteria</taxon>
        <taxon>Bacillati</taxon>
        <taxon>Actinomycetota</taxon>
        <taxon>Actinomycetes</taxon>
        <taxon>Kitasatosporales</taxon>
        <taxon>Streptomycetaceae</taxon>
        <taxon>Actinacidiphila</taxon>
    </lineage>
</organism>
<dbReference type="Gene3D" id="3.40.50.620">
    <property type="entry name" value="HUPs"/>
    <property type="match status" value="2"/>
</dbReference>
<dbReference type="PRINTS" id="PR01438">
    <property type="entry name" value="UNVRSLSTRESS"/>
</dbReference>
<feature type="domain" description="UspA" evidence="2">
    <location>
        <begin position="157"/>
        <end position="294"/>
    </location>
</feature>
<dbReference type="RefSeq" id="WP_205363902.1">
    <property type="nucleotide sequence ID" value="NZ_JADKYB010000032.1"/>
</dbReference>
<evidence type="ECO:0000256" key="1">
    <source>
        <dbReference type="ARBA" id="ARBA00008791"/>
    </source>
</evidence>
<dbReference type="InterPro" id="IPR014729">
    <property type="entry name" value="Rossmann-like_a/b/a_fold"/>
</dbReference>
<dbReference type="Proteomes" id="UP000749040">
    <property type="component" value="Unassembled WGS sequence"/>
</dbReference>
<accession>A0ABS2U3J2</accession>
<dbReference type="PANTHER" id="PTHR46553">
    <property type="entry name" value="ADENINE NUCLEOTIDE ALPHA HYDROLASES-LIKE SUPERFAMILY PROTEIN"/>
    <property type="match status" value="1"/>
</dbReference>
<keyword evidence="4" id="KW-1185">Reference proteome</keyword>
<dbReference type="EMBL" id="JADKYB010000032">
    <property type="protein sequence ID" value="MBM9510175.1"/>
    <property type="molecule type" value="Genomic_DNA"/>
</dbReference>
<evidence type="ECO:0000259" key="2">
    <source>
        <dbReference type="Pfam" id="PF00582"/>
    </source>
</evidence>
<dbReference type="InterPro" id="IPR006016">
    <property type="entry name" value="UspA"/>
</dbReference>
<evidence type="ECO:0000313" key="4">
    <source>
        <dbReference type="Proteomes" id="UP000749040"/>
    </source>
</evidence>
<comment type="caution">
    <text evidence="3">The sequence shown here is derived from an EMBL/GenBank/DDBJ whole genome shotgun (WGS) entry which is preliminary data.</text>
</comment>
<evidence type="ECO:0000313" key="3">
    <source>
        <dbReference type="EMBL" id="MBM9510175.1"/>
    </source>
</evidence>
<name>A0ABS2U3J2_9ACTN</name>
<proteinExistence type="inferred from homology"/>
<dbReference type="SUPFAM" id="SSF52402">
    <property type="entry name" value="Adenine nucleotide alpha hydrolases-like"/>
    <property type="match status" value="2"/>
</dbReference>
<feature type="domain" description="UspA" evidence="2">
    <location>
        <begin position="5"/>
        <end position="139"/>
    </location>
</feature>
<dbReference type="InterPro" id="IPR006015">
    <property type="entry name" value="Universal_stress_UspA"/>
</dbReference>
<dbReference type="Pfam" id="PF00582">
    <property type="entry name" value="Usp"/>
    <property type="match status" value="2"/>
</dbReference>
<gene>
    <name evidence="3" type="ORF">ITX44_37595</name>
</gene>